<proteinExistence type="predicted"/>
<evidence type="ECO:0000313" key="1">
    <source>
        <dbReference type="EMBL" id="EKN16808.1"/>
    </source>
</evidence>
<organism evidence="1 2">
    <name type="scientific">Parabacteroides goldsteinii CL02T12C30</name>
    <dbReference type="NCBI Taxonomy" id="999418"/>
    <lineage>
        <taxon>Bacteria</taxon>
        <taxon>Pseudomonadati</taxon>
        <taxon>Bacteroidota</taxon>
        <taxon>Bacteroidia</taxon>
        <taxon>Bacteroidales</taxon>
        <taxon>Tannerellaceae</taxon>
        <taxon>Parabacteroides</taxon>
    </lineage>
</organism>
<dbReference type="Proteomes" id="UP000006330">
    <property type="component" value="Unassembled WGS sequence"/>
</dbReference>
<dbReference type="HOGENOM" id="CLU_2247423_0_0_10"/>
<name>K6AM75_9BACT</name>
<accession>K6AM75</accession>
<dbReference type="EMBL" id="AGZO01000014">
    <property type="protein sequence ID" value="EKN16808.1"/>
    <property type="molecule type" value="Genomic_DNA"/>
</dbReference>
<dbReference type="AlphaFoldDB" id="K6AM75"/>
<comment type="caution">
    <text evidence="1">The sequence shown here is derived from an EMBL/GenBank/DDBJ whole genome shotgun (WGS) entry which is preliminary data.</text>
</comment>
<sequence>MVVKTQDVRTPCYSDIYNIINNYTNTNYLYTLLFAKLYAENVINKAFHKHVVASFTGAWIETLFHLWVQVIADVASFTGAWIETFYMLINGKVEKGRILYGCVD</sequence>
<reference evidence="1 2" key="1">
    <citation type="submission" date="2012-02" db="EMBL/GenBank/DDBJ databases">
        <title>The Genome Sequence of Parabacteroides goldsteinii CL02T12C30.</title>
        <authorList>
            <consortium name="The Broad Institute Genome Sequencing Platform"/>
            <person name="Earl A."/>
            <person name="Ward D."/>
            <person name="Feldgarden M."/>
            <person name="Gevers D."/>
            <person name="Zitomersky N.L."/>
            <person name="Coyne M.J."/>
            <person name="Comstock L.E."/>
            <person name="Young S.K."/>
            <person name="Zeng Q."/>
            <person name="Gargeya S."/>
            <person name="Fitzgerald M."/>
            <person name="Haas B."/>
            <person name="Abouelleil A."/>
            <person name="Alvarado L."/>
            <person name="Arachchi H.M."/>
            <person name="Berlin A."/>
            <person name="Chapman S.B."/>
            <person name="Gearin G."/>
            <person name="Goldberg J."/>
            <person name="Griggs A."/>
            <person name="Gujja S."/>
            <person name="Hansen M."/>
            <person name="Heiman D."/>
            <person name="Howarth C."/>
            <person name="Larimer J."/>
            <person name="Lui A."/>
            <person name="MacDonald P.J.P."/>
            <person name="McCowen C."/>
            <person name="Montmayeur A."/>
            <person name="Murphy C."/>
            <person name="Neiman D."/>
            <person name="Pearson M."/>
            <person name="Priest M."/>
            <person name="Roberts A."/>
            <person name="Saif S."/>
            <person name="Shea T."/>
            <person name="Sisk P."/>
            <person name="Stolte C."/>
            <person name="Sykes S."/>
            <person name="Wortman J."/>
            <person name="Nusbaum C."/>
            <person name="Birren B."/>
        </authorList>
    </citation>
    <scope>NUCLEOTIDE SEQUENCE [LARGE SCALE GENOMIC DNA]</scope>
    <source>
        <strain evidence="1 2">CL02T12C30</strain>
    </source>
</reference>
<gene>
    <name evidence="1" type="ORF">HMPREF1076_01942</name>
</gene>
<evidence type="ECO:0000313" key="2">
    <source>
        <dbReference type="Proteomes" id="UP000006330"/>
    </source>
</evidence>
<protein>
    <submittedName>
        <fullName evidence="1">Uncharacterized protein</fullName>
    </submittedName>
</protein>